<organism evidence="2 3">
    <name type="scientific">Pristionchus entomophagus</name>
    <dbReference type="NCBI Taxonomy" id="358040"/>
    <lineage>
        <taxon>Eukaryota</taxon>
        <taxon>Metazoa</taxon>
        <taxon>Ecdysozoa</taxon>
        <taxon>Nematoda</taxon>
        <taxon>Chromadorea</taxon>
        <taxon>Rhabditida</taxon>
        <taxon>Rhabditina</taxon>
        <taxon>Diplogasteromorpha</taxon>
        <taxon>Diplogasteroidea</taxon>
        <taxon>Neodiplogasteridae</taxon>
        <taxon>Pristionchus</taxon>
    </lineage>
</organism>
<gene>
    <name evidence="2" type="ORF">PENTCL1PPCAC_4504</name>
</gene>
<reference evidence="2" key="1">
    <citation type="submission" date="2023-10" db="EMBL/GenBank/DDBJ databases">
        <title>Genome assembly of Pristionchus species.</title>
        <authorList>
            <person name="Yoshida K."/>
            <person name="Sommer R.J."/>
        </authorList>
    </citation>
    <scope>NUCLEOTIDE SEQUENCE</scope>
    <source>
        <strain evidence="2">RS0144</strain>
    </source>
</reference>
<evidence type="ECO:0000313" key="2">
    <source>
        <dbReference type="EMBL" id="GMS82329.1"/>
    </source>
</evidence>
<comment type="caution">
    <text evidence="2">The sequence shown here is derived from an EMBL/GenBank/DDBJ whole genome shotgun (WGS) entry which is preliminary data.</text>
</comment>
<dbReference type="EMBL" id="BTSX01000002">
    <property type="protein sequence ID" value="GMS82329.1"/>
    <property type="molecule type" value="Genomic_DNA"/>
</dbReference>
<feature type="chain" id="PRO_5043461887" evidence="1">
    <location>
        <begin position="16"/>
        <end position="144"/>
    </location>
</feature>
<name>A0AAV5SQA3_9BILA</name>
<proteinExistence type="predicted"/>
<keyword evidence="3" id="KW-1185">Reference proteome</keyword>
<accession>A0AAV5SQA3</accession>
<evidence type="ECO:0000313" key="3">
    <source>
        <dbReference type="Proteomes" id="UP001432027"/>
    </source>
</evidence>
<dbReference type="Proteomes" id="UP001432027">
    <property type="component" value="Unassembled WGS sequence"/>
</dbReference>
<feature type="signal peptide" evidence="1">
    <location>
        <begin position="1"/>
        <end position="15"/>
    </location>
</feature>
<evidence type="ECO:0000256" key="1">
    <source>
        <dbReference type="SAM" id="SignalP"/>
    </source>
</evidence>
<feature type="non-terminal residue" evidence="2">
    <location>
        <position position="1"/>
    </location>
</feature>
<keyword evidence="1" id="KW-0732">Signal</keyword>
<protein>
    <submittedName>
        <fullName evidence="2">Uncharacterized protein</fullName>
    </submittedName>
</protein>
<sequence>FSPLLLLISTVVVYGSPTSLLACLDLLHKVVFRNSTKLEGQDLVKCFLAIPTLRDTDLSLPEDIDVKDFSTVGFNEFAKVARGRATPRQIAHLPHSGWDIVAALRLLKENDRSIEIPLNVPVLRPDSSSTLPWKRTHWRHKNVQ</sequence>
<dbReference type="AlphaFoldDB" id="A0AAV5SQA3"/>